<dbReference type="InterPro" id="IPR036388">
    <property type="entry name" value="WH-like_DNA-bd_sf"/>
</dbReference>
<protein>
    <submittedName>
        <fullName evidence="2">Transcriptional regulator</fullName>
    </submittedName>
</protein>
<dbReference type="PANTHER" id="PTHR37318:SF1">
    <property type="entry name" value="BSL7504 PROTEIN"/>
    <property type="match status" value="1"/>
</dbReference>
<dbReference type="SUPFAM" id="SSF46785">
    <property type="entry name" value="Winged helix' DNA-binding domain"/>
    <property type="match status" value="1"/>
</dbReference>
<evidence type="ECO:0000259" key="1">
    <source>
        <dbReference type="Pfam" id="PF13601"/>
    </source>
</evidence>
<evidence type="ECO:0000313" key="3">
    <source>
        <dbReference type="Proteomes" id="UP000664167"/>
    </source>
</evidence>
<dbReference type="Pfam" id="PF13601">
    <property type="entry name" value="HTH_34"/>
    <property type="match status" value="1"/>
</dbReference>
<organism evidence="2 3">
    <name type="scientific">Streptomyces beijiangensis</name>
    <dbReference type="NCBI Taxonomy" id="163361"/>
    <lineage>
        <taxon>Bacteria</taxon>
        <taxon>Bacillati</taxon>
        <taxon>Actinomycetota</taxon>
        <taxon>Actinomycetes</taxon>
        <taxon>Kitasatosporales</taxon>
        <taxon>Streptomycetaceae</taxon>
        <taxon>Streptomyces</taxon>
    </lineage>
</organism>
<feature type="domain" description="Winged helix DNA-binding" evidence="1">
    <location>
        <begin position="27"/>
        <end position="105"/>
    </location>
</feature>
<accession>A0A939FE40</accession>
<reference evidence="2" key="1">
    <citation type="submission" date="2021-03" db="EMBL/GenBank/DDBJ databases">
        <title>Streptomyces poriferae sp. nov., a novel marine sponge-derived Actinobacteria species with anti-MRSA activity.</title>
        <authorList>
            <person name="Sandoval-Powers M."/>
            <person name="Kralova S."/>
            <person name="Nguyen G.-S."/>
            <person name="Fawwal D."/>
            <person name="Degnes K."/>
            <person name="Klinkenberg G."/>
            <person name="Sletta H."/>
            <person name="Wentzel A."/>
            <person name="Liles M.R."/>
        </authorList>
    </citation>
    <scope>NUCLEOTIDE SEQUENCE</scope>
    <source>
        <strain evidence="2">DSM 41794</strain>
    </source>
</reference>
<dbReference type="PANTHER" id="PTHR37318">
    <property type="entry name" value="BSL7504 PROTEIN"/>
    <property type="match status" value="1"/>
</dbReference>
<evidence type="ECO:0000313" key="2">
    <source>
        <dbReference type="EMBL" id="MBO0516323.1"/>
    </source>
</evidence>
<comment type="caution">
    <text evidence="2">The sequence shown here is derived from an EMBL/GenBank/DDBJ whole genome shotgun (WGS) entry which is preliminary data.</text>
</comment>
<proteinExistence type="predicted"/>
<name>A0A939FE40_9ACTN</name>
<sequence>MTDDPLNPEVRGTGPAALDETIHHPTRLAVIAFLSACDEAEFAAVRDGCQVSDSVLSKTASALEAAGYLTVRKGYVGKRPRTWLSLTPVGQQGLVRHIAALQNIVSTARNLGATTSRGGESA</sequence>
<keyword evidence="3" id="KW-1185">Reference proteome</keyword>
<dbReference type="RefSeq" id="WP_206967967.1">
    <property type="nucleotide sequence ID" value="NZ_BAAAJJ010000002.1"/>
</dbReference>
<gene>
    <name evidence="2" type="ORF">J0695_31805</name>
</gene>
<dbReference type="AlphaFoldDB" id="A0A939FE40"/>
<dbReference type="Proteomes" id="UP000664167">
    <property type="component" value="Unassembled WGS sequence"/>
</dbReference>
<dbReference type="EMBL" id="JAFLRJ010000387">
    <property type="protein sequence ID" value="MBO0516323.1"/>
    <property type="molecule type" value="Genomic_DNA"/>
</dbReference>
<dbReference type="Gene3D" id="1.10.10.10">
    <property type="entry name" value="Winged helix-like DNA-binding domain superfamily/Winged helix DNA-binding domain"/>
    <property type="match status" value="1"/>
</dbReference>
<dbReference type="InterPro" id="IPR036390">
    <property type="entry name" value="WH_DNA-bd_sf"/>
</dbReference>
<dbReference type="InterPro" id="IPR027395">
    <property type="entry name" value="WH_DNA-bd_dom"/>
</dbReference>